<accession>A0A6A5YGQ3</accession>
<keyword evidence="2" id="KW-1185">Reference proteome</keyword>
<dbReference type="Gene3D" id="3.80.10.10">
    <property type="entry name" value="Ribonuclease Inhibitor"/>
    <property type="match status" value="1"/>
</dbReference>
<dbReference type="SUPFAM" id="SSF52047">
    <property type="entry name" value="RNI-like"/>
    <property type="match status" value="1"/>
</dbReference>
<protein>
    <recommendedName>
        <fullName evidence="3">F-box domain-containing protein</fullName>
    </recommendedName>
</protein>
<dbReference type="OrthoDB" id="5279008at2759"/>
<name>A0A6A5YGQ3_9PLEO</name>
<dbReference type="InterPro" id="IPR032675">
    <property type="entry name" value="LRR_dom_sf"/>
</dbReference>
<evidence type="ECO:0008006" key="3">
    <source>
        <dbReference type="Google" id="ProtNLM"/>
    </source>
</evidence>
<evidence type="ECO:0000313" key="2">
    <source>
        <dbReference type="Proteomes" id="UP000799770"/>
    </source>
</evidence>
<organism evidence="1 2">
    <name type="scientific">Lophiotrema nucula</name>
    <dbReference type="NCBI Taxonomy" id="690887"/>
    <lineage>
        <taxon>Eukaryota</taxon>
        <taxon>Fungi</taxon>
        <taxon>Dikarya</taxon>
        <taxon>Ascomycota</taxon>
        <taxon>Pezizomycotina</taxon>
        <taxon>Dothideomycetes</taxon>
        <taxon>Pleosporomycetidae</taxon>
        <taxon>Pleosporales</taxon>
        <taxon>Lophiotremataceae</taxon>
        <taxon>Lophiotrema</taxon>
    </lineage>
</organism>
<gene>
    <name evidence="1" type="ORF">BDV96DRAFT_654994</name>
</gene>
<proteinExistence type="predicted"/>
<dbReference type="Proteomes" id="UP000799770">
    <property type="component" value="Unassembled WGS sequence"/>
</dbReference>
<reference evidence="1" key="1">
    <citation type="journal article" date="2020" name="Stud. Mycol.">
        <title>101 Dothideomycetes genomes: a test case for predicting lifestyles and emergence of pathogens.</title>
        <authorList>
            <person name="Haridas S."/>
            <person name="Albert R."/>
            <person name="Binder M."/>
            <person name="Bloem J."/>
            <person name="Labutti K."/>
            <person name="Salamov A."/>
            <person name="Andreopoulos B."/>
            <person name="Baker S."/>
            <person name="Barry K."/>
            <person name="Bills G."/>
            <person name="Bluhm B."/>
            <person name="Cannon C."/>
            <person name="Castanera R."/>
            <person name="Culley D."/>
            <person name="Daum C."/>
            <person name="Ezra D."/>
            <person name="Gonzalez J."/>
            <person name="Henrissat B."/>
            <person name="Kuo A."/>
            <person name="Liang C."/>
            <person name="Lipzen A."/>
            <person name="Lutzoni F."/>
            <person name="Magnuson J."/>
            <person name="Mondo S."/>
            <person name="Nolan M."/>
            <person name="Ohm R."/>
            <person name="Pangilinan J."/>
            <person name="Park H.-J."/>
            <person name="Ramirez L."/>
            <person name="Alfaro M."/>
            <person name="Sun H."/>
            <person name="Tritt A."/>
            <person name="Yoshinaga Y."/>
            <person name="Zwiers L.-H."/>
            <person name="Turgeon B."/>
            <person name="Goodwin S."/>
            <person name="Spatafora J."/>
            <person name="Crous P."/>
            <person name="Grigoriev I."/>
        </authorList>
    </citation>
    <scope>NUCLEOTIDE SEQUENCE</scope>
    <source>
        <strain evidence="1">CBS 627.86</strain>
    </source>
</reference>
<sequence>MPSRLEQLPPELVDAISPSLSLDTIRSLRLSSRTVQQTTFPEFRRRFFSRISTCLDSYSLNRLSEMASKPELASAVRRLDIDLCLPTPSFKQDLQEVEIYKERLPLKKPPQVDNADFVLALEVLFNNINKKRHQEQVIGTFSQTLQKFGNLKELRFLSHDRYYRKDLHSDVQSGCLSIVFKALVQSGVTLEHFATSDRETESGSFTRTAILPWSNPTISVSLQKVLPEALQNIKSMDVHLWPPRNVEIPRENTFTQFLAAATNIQSLSLVFDGEGGHYSKEVIHSLSHIPPLTKLSSFNLRACSFNQDDLRFFAVHHRQFLRRMDLQCVNLHKGTWKELFEHFQHDLRELEFLNLDLLGQGRNKRRVIFDWGDFDGLFGMVMDAHSEEETRTMKEMLNEVIEHHEVHDPNQPPDNP</sequence>
<dbReference type="AlphaFoldDB" id="A0A6A5YGQ3"/>
<evidence type="ECO:0000313" key="1">
    <source>
        <dbReference type="EMBL" id="KAF2106120.1"/>
    </source>
</evidence>
<dbReference type="EMBL" id="ML977366">
    <property type="protein sequence ID" value="KAF2106120.1"/>
    <property type="molecule type" value="Genomic_DNA"/>
</dbReference>